<dbReference type="PROSITE" id="PS51000">
    <property type="entry name" value="HTH_DEOR_2"/>
    <property type="match status" value="1"/>
</dbReference>
<dbReference type="InterPro" id="IPR036390">
    <property type="entry name" value="WH_DNA-bd_sf"/>
</dbReference>
<dbReference type="PROSITE" id="PS00894">
    <property type="entry name" value="HTH_DEOR_1"/>
    <property type="match status" value="1"/>
</dbReference>
<dbReference type="InterPro" id="IPR026881">
    <property type="entry name" value="WYL_dom"/>
</dbReference>
<dbReference type="AlphaFoldDB" id="A0A1M6PHC2"/>
<evidence type="ECO:0000256" key="2">
    <source>
        <dbReference type="ARBA" id="ARBA00023125"/>
    </source>
</evidence>
<dbReference type="RefSeq" id="WP_073455395.1">
    <property type="nucleotide sequence ID" value="NZ_FRAP01000002.1"/>
</dbReference>
<dbReference type="InterPro" id="IPR028349">
    <property type="entry name" value="PafC-like"/>
</dbReference>
<protein>
    <submittedName>
        <fullName evidence="5">Predicted DNA-binding transcriptional regulator YafY, contains an HTH and WYL domains</fullName>
    </submittedName>
</protein>
<evidence type="ECO:0000313" key="5">
    <source>
        <dbReference type="EMBL" id="SHK07339.1"/>
    </source>
</evidence>
<dbReference type="InterPro" id="IPR051534">
    <property type="entry name" value="CBASS_pafABC_assoc_protein"/>
</dbReference>
<dbReference type="GO" id="GO:0003677">
    <property type="term" value="F:DNA binding"/>
    <property type="evidence" value="ECO:0007669"/>
    <property type="project" value="UniProtKB-KW"/>
</dbReference>
<dbReference type="GO" id="GO:0003700">
    <property type="term" value="F:DNA-binding transcription factor activity"/>
    <property type="evidence" value="ECO:0007669"/>
    <property type="project" value="InterPro"/>
</dbReference>
<evidence type="ECO:0000259" key="4">
    <source>
        <dbReference type="PROSITE" id="PS51000"/>
    </source>
</evidence>
<evidence type="ECO:0000256" key="3">
    <source>
        <dbReference type="ARBA" id="ARBA00023163"/>
    </source>
</evidence>
<evidence type="ECO:0000256" key="1">
    <source>
        <dbReference type="ARBA" id="ARBA00023015"/>
    </source>
</evidence>
<dbReference type="InterPro" id="IPR013196">
    <property type="entry name" value="HTH_11"/>
</dbReference>
<keyword evidence="3" id="KW-0804">Transcription</keyword>
<dbReference type="PANTHER" id="PTHR34580:SF3">
    <property type="entry name" value="PROTEIN PAFB"/>
    <property type="match status" value="1"/>
</dbReference>
<dbReference type="Pfam" id="PF25583">
    <property type="entry name" value="WCX"/>
    <property type="match status" value="1"/>
</dbReference>
<keyword evidence="1" id="KW-0805">Transcription regulation</keyword>
<gene>
    <name evidence="5" type="ORF">SAMN05443637_102270</name>
</gene>
<name>A0A1M6PHC2_PSETH</name>
<dbReference type="OrthoDB" id="3483912at2"/>
<dbReference type="PIRSF" id="PIRSF016838">
    <property type="entry name" value="PafC"/>
    <property type="match status" value="1"/>
</dbReference>
<keyword evidence="6" id="KW-1185">Reference proteome</keyword>
<accession>A0A1M6PHC2</accession>
<organism evidence="5 6">
    <name type="scientific">Pseudonocardia thermophila</name>
    <dbReference type="NCBI Taxonomy" id="1848"/>
    <lineage>
        <taxon>Bacteria</taxon>
        <taxon>Bacillati</taxon>
        <taxon>Actinomycetota</taxon>
        <taxon>Actinomycetes</taxon>
        <taxon>Pseudonocardiales</taxon>
        <taxon>Pseudonocardiaceae</taxon>
        <taxon>Pseudonocardia</taxon>
    </lineage>
</organism>
<proteinExistence type="predicted"/>
<dbReference type="PANTHER" id="PTHR34580">
    <property type="match status" value="1"/>
</dbReference>
<dbReference type="STRING" id="1848.SAMN05443637_102270"/>
<dbReference type="InterPro" id="IPR001034">
    <property type="entry name" value="DeoR_HTH"/>
</dbReference>
<dbReference type="InterPro" id="IPR057727">
    <property type="entry name" value="WCX_dom"/>
</dbReference>
<reference evidence="5 6" key="1">
    <citation type="submission" date="2016-11" db="EMBL/GenBank/DDBJ databases">
        <authorList>
            <person name="Jaros S."/>
            <person name="Januszkiewicz K."/>
            <person name="Wedrychowicz H."/>
        </authorList>
    </citation>
    <scope>NUCLEOTIDE SEQUENCE [LARGE SCALE GENOMIC DNA]</scope>
    <source>
        <strain evidence="5 6">DSM 43832</strain>
    </source>
</reference>
<dbReference type="SUPFAM" id="SSF46785">
    <property type="entry name" value="Winged helix' DNA-binding domain"/>
    <property type="match status" value="1"/>
</dbReference>
<dbReference type="Gene3D" id="1.10.10.10">
    <property type="entry name" value="Winged helix-like DNA-binding domain superfamily/Winged helix DNA-binding domain"/>
    <property type="match status" value="1"/>
</dbReference>
<dbReference type="InterPro" id="IPR036388">
    <property type="entry name" value="WH-like_DNA-bd_sf"/>
</dbReference>
<sequence>MRETSVRLLRLLGLLQARRDWSGAALAERLGVSTRTVRNDMERLRELGYEITSRTGTAGGYRLAAGSAVPPLLLDDEEAVAVGLSLRAAASGSITGIEETALRALAKLERTLPKRLRPRLDALRTATVAYTGGGPTADAQTLTVLASACRDHERLRFTYAGRDGTTSARSVEPHTLVYTGRRWYLLAWDRDREDWRTFRADRITPQLPTGPRFTPREPPEDAARRVVRGAASDAYPHRARLRFAVPAEVVAAHDRITPSAALLTPLDDRSCLVETGSASLPDLARYLVGLDMPFEVLDPPELRTELRALAERCLAAARS</sequence>
<dbReference type="EMBL" id="FRAP01000002">
    <property type="protein sequence ID" value="SHK07339.1"/>
    <property type="molecule type" value="Genomic_DNA"/>
</dbReference>
<dbReference type="PROSITE" id="PS52050">
    <property type="entry name" value="WYL"/>
    <property type="match status" value="1"/>
</dbReference>
<dbReference type="InterPro" id="IPR018356">
    <property type="entry name" value="Tscrpt_reg_HTH_DeoR_CS"/>
</dbReference>
<keyword evidence="2 5" id="KW-0238">DNA-binding</keyword>
<feature type="domain" description="HTH deoR-type" evidence="4">
    <location>
        <begin position="4"/>
        <end position="59"/>
    </location>
</feature>
<evidence type="ECO:0000313" key="6">
    <source>
        <dbReference type="Proteomes" id="UP000184363"/>
    </source>
</evidence>
<dbReference type="Proteomes" id="UP000184363">
    <property type="component" value="Unassembled WGS sequence"/>
</dbReference>
<dbReference type="Pfam" id="PF08279">
    <property type="entry name" value="HTH_11"/>
    <property type="match status" value="1"/>
</dbReference>
<dbReference type="Pfam" id="PF13280">
    <property type="entry name" value="WYL"/>
    <property type="match status" value="1"/>
</dbReference>